<protein>
    <recommendedName>
        <fullName evidence="3">Methyltransferase small domain-containing protein</fullName>
    </recommendedName>
</protein>
<evidence type="ECO:0000259" key="3">
    <source>
        <dbReference type="Pfam" id="PF05175"/>
    </source>
</evidence>
<dbReference type="InterPro" id="IPR029063">
    <property type="entry name" value="SAM-dependent_MTases_sf"/>
</dbReference>
<sequence length="225" mass="25906">MSTLKSYYQLTADEIYEDVKSSHENTKHFVEDVGFVVFPHVYPSHKFRTTGFVLRNLKDLVKGKTICDMGCGPGVVGLYALKNGAKKVVQADINSYAIENAKENNKMNGFKRSQIESYVSDCFDNVPLQMFDLIIFNMPYHRDDIEIADPLQRAFYDPNFNSIKKFLSQSETFVHEGTQIFIAFSNKGDTAGLESAFEKSNFQWELWKTINSEEQFDNRIYLLQL</sequence>
<organism evidence="4 5">
    <name type="scientific">Aerophobetes bacterium</name>
    <dbReference type="NCBI Taxonomy" id="2030807"/>
    <lineage>
        <taxon>Bacteria</taxon>
        <taxon>Candidatus Aerophobota</taxon>
    </lineage>
</organism>
<dbReference type="InterPro" id="IPR007848">
    <property type="entry name" value="Small_mtfrase_dom"/>
</dbReference>
<gene>
    <name evidence="4" type="ORF">COB11_07785</name>
</gene>
<keyword evidence="2" id="KW-0808">Transferase</keyword>
<dbReference type="Proteomes" id="UP000217838">
    <property type="component" value="Unassembled WGS sequence"/>
</dbReference>
<dbReference type="SUPFAM" id="SSF53335">
    <property type="entry name" value="S-adenosyl-L-methionine-dependent methyltransferases"/>
    <property type="match status" value="1"/>
</dbReference>
<reference evidence="5" key="1">
    <citation type="submission" date="2017-08" db="EMBL/GenBank/DDBJ databases">
        <title>A dynamic microbial community with high functional redundancy inhabits the cold, oxic subseafloor aquifer.</title>
        <authorList>
            <person name="Tully B.J."/>
            <person name="Wheat C.G."/>
            <person name="Glazer B.T."/>
            <person name="Huber J.A."/>
        </authorList>
    </citation>
    <scope>NUCLEOTIDE SEQUENCE [LARGE SCALE GENOMIC DNA]</scope>
</reference>
<dbReference type="PANTHER" id="PTHR47816:SF4">
    <property type="entry name" value="RIBOSOMAL RNA SMALL SUBUNIT METHYLTRANSFERASE C"/>
    <property type="match status" value="1"/>
</dbReference>
<dbReference type="Gene3D" id="3.40.50.150">
    <property type="entry name" value="Vaccinia Virus protein VP39"/>
    <property type="match status" value="1"/>
</dbReference>
<dbReference type="GO" id="GO:0008757">
    <property type="term" value="F:S-adenosylmethionine-dependent methyltransferase activity"/>
    <property type="evidence" value="ECO:0007669"/>
    <property type="project" value="InterPro"/>
</dbReference>
<dbReference type="EMBL" id="NVUU01000114">
    <property type="protein sequence ID" value="PCI92279.1"/>
    <property type="molecule type" value="Genomic_DNA"/>
</dbReference>
<keyword evidence="1" id="KW-0489">Methyltransferase</keyword>
<evidence type="ECO:0000313" key="5">
    <source>
        <dbReference type="Proteomes" id="UP000217838"/>
    </source>
</evidence>
<dbReference type="GO" id="GO:0032259">
    <property type="term" value="P:methylation"/>
    <property type="evidence" value="ECO:0007669"/>
    <property type="project" value="UniProtKB-KW"/>
</dbReference>
<proteinExistence type="predicted"/>
<dbReference type="CDD" id="cd02440">
    <property type="entry name" value="AdoMet_MTases"/>
    <property type="match status" value="1"/>
</dbReference>
<name>A0A2A4YCS6_UNCAE</name>
<dbReference type="PANTHER" id="PTHR47816">
    <property type="entry name" value="RIBOSOMAL RNA SMALL SUBUNIT METHYLTRANSFERASE C"/>
    <property type="match status" value="1"/>
</dbReference>
<evidence type="ECO:0000256" key="1">
    <source>
        <dbReference type="ARBA" id="ARBA00022603"/>
    </source>
</evidence>
<comment type="caution">
    <text evidence="4">The sequence shown here is derived from an EMBL/GenBank/DDBJ whole genome shotgun (WGS) entry which is preliminary data.</text>
</comment>
<accession>A0A2A4YCS6</accession>
<evidence type="ECO:0000313" key="4">
    <source>
        <dbReference type="EMBL" id="PCI92279.1"/>
    </source>
</evidence>
<dbReference type="Pfam" id="PF05175">
    <property type="entry name" value="MTS"/>
    <property type="match status" value="1"/>
</dbReference>
<dbReference type="AlphaFoldDB" id="A0A2A4YCS6"/>
<evidence type="ECO:0000256" key="2">
    <source>
        <dbReference type="ARBA" id="ARBA00022679"/>
    </source>
</evidence>
<feature type="domain" description="Methyltransferase small" evidence="3">
    <location>
        <begin position="49"/>
        <end position="145"/>
    </location>
</feature>
<dbReference type="InterPro" id="IPR046977">
    <property type="entry name" value="RsmC/RlmG"/>
</dbReference>